<organism evidence="3">
    <name type="scientific">freshwater metagenome</name>
    <dbReference type="NCBI Taxonomy" id="449393"/>
    <lineage>
        <taxon>unclassified sequences</taxon>
        <taxon>metagenomes</taxon>
        <taxon>ecological metagenomes</taxon>
    </lineage>
</organism>
<name>A0A6J6X345_9ZZZZ</name>
<proteinExistence type="predicted"/>
<dbReference type="InterPro" id="IPR043502">
    <property type="entry name" value="DNA/RNA_pol_sf"/>
</dbReference>
<evidence type="ECO:0000313" key="3">
    <source>
        <dbReference type="EMBL" id="CAB4789568.1"/>
    </source>
</evidence>
<sequence>MERLLALWVPTLAQESDDGAVTRAHAALLGDLTMFCPFSEVVRYGLFVLPVRGPSRFVGGEEIVIESVRSLAARHVDGVVHIGIADGLFAAHAAALRDVVVPPKETASFRSALPIEALGMNDLAVTARRLGLHTVGSFAALPRARVTERFSAAVVALHELARGERDAWDAYRDPALFRRLREIYGEEEIVVGQMGFFGDRTDADRRAIAVAHRITTRLGVESVWTASLRGGRTPHDQVEWRPWGAPTPRRAVGSAPWPGRLPSPAPSVVLNHPVVVEVTSEQGAPVRVTGRALLSAPIHAMRFPPGKGHRVAFSAGPWPHDEGWWGSRHRRAHVHVLLEDGRAFWLYAERAQWWLAGVFD</sequence>
<dbReference type="InterPro" id="IPR050356">
    <property type="entry name" value="SulA_CellDiv_inhibitor"/>
</dbReference>
<accession>A0A6J6X345</accession>
<keyword evidence="1" id="KW-0227">DNA damage</keyword>
<dbReference type="EMBL" id="CAFAAB010000128">
    <property type="protein sequence ID" value="CAB4789568.1"/>
    <property type="molecule type" value="Genomic_DNA"/>
</dbReference>
<reference evidence="3" key="1">
    <citation type="submission" date="2020-05" db="EMBL/GenBank/DDBJ databases">
        <authorList>
            <person name="Chiriac C."/>
            <person name="Salcher M."/>
            <person name="Ghai R."/>
            <person name="Kavagutti S V."/>
        </authorList>
    </citation>
    <scope>NUCLEOTIDE SEQUENCE</scope>
</reference>
<evidence type="ECO:0000256" key="1">
    <source>
        <dbReference type="ARBA" id="ARBA00022763"/>
    </source>
</evidence>
<feature type="region of interest" description="Disordered" evidence="2">
    <location>
        <begin position="235"/>
        <end position="255"/>
    </location>
</feature>
<dbReference type="GO" id="GO:0006281">
    <property type="term" value="P:DNA repair"/>
    <property type="evidence" value="ECO:0007669"/>
    <property type="project" value="TreeGrafter"/>
</dbReference>
<dbReference type="SUPFAM" id="SSF56672">
    <property type="entry name" value="DNA/RNA polymerases"/>
    <property type="match status" value="1"/>
</dbReference>
<dbReference type="AlphaFoldDB" id="A0A6J6X345"/>
<dbReference type="PANTHER" id="PTHR35369">
    <property type="entry name" value="BLR3025 PROTEIN-RELATED"/>
    <property type="match status" value="1"/>
</dbReference>
<dbReference type="PANTHER" id="PTHR35369:SF2">
    <property type="entry name" value="BLR3025 PROTEIN"/>
    <property type="match status" value="1"/>
</dbReference>
<gene>
    <name evidence="3" type="ORF">UFOPK2958_01068</name>
</gene>
<evidence type="ECO:0000256" key="2">
    <source>
        <dbReference type="SAM" id="MobiDB-lite"/>
    </source>
</evidence>
<protein>
    <submittedName>
        <fullName evidence="3">Unannotated protein</fullName>
    </submittedName>
</protein>